<protein>
    <submittedName>
        <fullName evidence="1">Uncharacterized protein</fullName>
    </submittedName>
</protein>
<sequence length="100" mass="11303">MDKLFTTQDIEGTKRENTFGAGLSPIRSGFERKLTLMARNPLQSLNIRFRKINNFIILSGGHRVAALVARQRLRAEIAQHKMGQFDDSACGETHGHKIHM</sequence>
<accession>A0A7G6SRN7</accession>
<dbReference type="RefSeq" id="WP_183463884.1">
    <property type="nucleotide sequence ID" value="NZ_CP050296.1"/>
</dbReference>
<evidence type="ECO:0000313" key="1">
    <source>
        <dbReference type="EMBL" id="QND57169.1"/>
    </source>
</evidence>
<proteinExistence type="predicted"/>
<dbReference type="Proteomes" id="UP000515465">
    <property type="component" value="Chromosome"/>
</dbReference>
<reference evidence="2" key="1">
    <citation type="journal article" date="2020" name="Mol. Plant Microbe">
        <title>Rhizobial microsymbionts of the narrowly endemic Oxytropis species growing in Kamchatka are characterized by significant genetic diversity and possess a set of genes that are associated with T3SS and T6SS secretion systems and can affect the development of symbiosis.</title>
        <authorList>
            <person name="Safronova V."/>
            <person name="Guro P."/>
            <person name="Sazanova A."/>
            <person name="Kuznetsova I."/>
            <person name="Belimov A."/>
            <person name="Yakubov V."/>
            <person name="Chirak E."/>
            <person name="Afonin A."/>
            <person name="Gogolev Y."/>
            <person name="Andronov E."/>
            <person name="Tikhonovich I."/>
        </authorList>
    </citation>
    <scope>NUCLEOTIDE SEQUENCE [LARGE SCALE GENOMIC DNA]</scope>
    <source>
        <strain evidence="2">583</strain>
    </source>
</reference>
<dbReference type="AlphaFoldDB" id="A0A7G6SRN7"/>
<name>A0A7G6SRN7_9HYPH</name>
<gene>
    <name evidence="1" type="ORF">HB778_11525</name>
</gene>
<organism evidence="1 2">
    <name type="scientific">Mesorhizobium huakuii</name>
    <dbReference type="NCBI Taxonomy" id="28104"/>
    <lineage>
        <taxon>Bacteria</taxon>
        <taxon>Pseudomonadati</taxon>
        <taxon>Pseudomonadota</taxon>
        <taxon>Alphaproteobacteria</taxon>
        <taxon>Hyphomicrobiales</taxon>
        <taxon>Phyllobacteriaceae</taxon>
        <taxon>Mesorhizobium</taxon>
    </lineage>
</organism>
<evidence type="ECO:0000313" key="2">
    <source>
        <dbReference type="Proteomes" id="UP000515465"/>
    </source>
</evidence>
<dbReference type="EMBL" id="CP050296">
    <property type="protein sequence ID" value="QND57169.1"/>
    <property type="molecule type" value="Genomic_DNA"/>
</dbReference>